<comment type="similarity">
    <text evidence="2">Belongs to the autoinducer-2 exporter (AI-2E) (TC 2.A.86) family.</text>
</comment>
<dbReference type="AlphaFoldDB" id="A0A1G1W5V3"/>
<feature type="transmembrane region" description="Helical" evidence="8">
    <location>
        <begin position="247"/>
        <end position="272"/>
    </location>
</feature>
<dbReference type="Pfam" id="PF01594">
    <property type="entry name" value="AI-2E_transport"/>
    <property type="match status" value="1"/>
</dbReference>
<evidence type="ECO:0000256" key="4">
    <source>
        <dbReference type="ARBA" id="ARBA00022475"/>
    </source>
</evidence>
<evidence type="ECO:0008006" key="11">
    <source>
        <dbReference type="Google" id="ProtNLM"/>
    </source>
</evidence>
<dbReference type="GO" id="GO:0005886">
    <property type="term" value="C:plasma membrane"/>
    <property type="evidence" value="ECO:0007669"/>
    <property type="project" value="UniProtKB-SubCell"/>
</dbReference>
<sequence length="337" mass="36908">MKQSFTIEISPKSVLIAIVTILLFVVAWKIRSVLMGLFVAYILMSGFAPLVDFLIKKGINRSVAVAITYILAIGFVALLLFSIIPPLIGQIKEFVLKTPLYYDSAINIFQNSNLPVVTSENIANIISSRIDGALSNVLSVAMNVFSVFISFITVAVFTFYLLLERRRLKEEIYIIFPNVEKKRITDLMEKIEKKLGSWLRGELALMFIVGSATYIGLFILGVPYALPLAIIAGLFEIVPIIGPVLSSLPAIMVAFVHSPILAIAVVALYILVQQLENNFIVPRVMANAVGLSPIIIIISLLIGGSLFGLPGALLAVPAAGIIQVIFEDHLEHLRKES</sequence>
<feature type="transmembrane region" description="Helical" evidence="8">
    <location>
        <begin position="67"/>
        <end position="88"/>
    </location>
</feature>
<evidence type="ECO:0000256" key="2">
    <source>
        <dbReference type="ARBA" id="ARBA00009773"/>
    </source>
</evidence>
<evidence type="ECO:0000256" key="1">
    <source>
        <dbReference type="ARBA" id="ARBA00004651"/>
    </source>
</evidence>
<evidence type="ECO:0000256" key="3">
    <source>
        <dbReference type="ARBA" id="ARBA00022448"/>
    </source>
</evidence>
<evidence type="ECO:0000256" key="7">
    <source>
        <dbReference type="ARBA" id="ARBA00023136"/>
    </source>
</evidence>
<keyword evidence="3" id="KW-0813">Transport</keyword>
<feature type="transmembrane region" description="Helical" evidence="8">
    <location>
        <begin position="284"/>
        <end position="302"/>
    </location>
</feature>
<keyword evidence="7 8" id="KW-0472">Membrane</keyword>
<feature type="transmembrane region" description="Helical" evidence="8">
    <location>
        <begin position="203"/>
        <end position="235"/>
    </location>
</feature>
<gene>
    <name evidence="9" type="ORF">A2172_03615</name>
</gene>
<protein>
    <recommendedName>
        <fullName evidence="11">AI-2E family transporter</fullName>
    </recommendedName>
</protein>
<dbReference type="GO" id="GO:0055085">
    <property type="term" value="P:transmembrane transport"/>
    <property type="evidence" value="ECO:0007669"/>
    <property type="project" value="TreeGrafter"/>
</dbReference>
<keyword evidence="6 8" id="KW-1133">Transmembrane helix</keyword>
<dbReference type="STRING" id="1802593.A2172_03615"/>
<dbReference type="Proteomes" id="UP000176631">
    <property type="component" value="Unassembled WGS sequence"/>
</dbReference>
<evidence type="ECO:0000256" key="5">
    <source>
        <dbReference type="ARBA" id="ARBA00022692"/>
    </source>
</evidence>
<keyword evidence="4" id="KW-1003">Cell membrane</keyword>
<feature type="transmembrane region" description="Helical" evidence="8">
    <location>
        <begin position="144"/>
        <end position="163"/>
    </location>
</feature>
<dbReference type="PANTHER" id="PTHR21716:SF53">
    <property type="entry name" value="PERMEASE PERM-RELATED"/>
    <property type="match status" value="1"/>
</dbReference>
<feature type="transmembrane region" description="Helical" evidence="8">
    <location>
        <begin position="12"/>
        <end position="30"/>
    </location>
</feature>
<evidence type="ECO:0000313" key="9">
    <source>
        <dbReference type="EMBL" id="OGY22994.1"/>
    </source>
</evidence>
<dbReference type="PANTHER" id="PTHR21716">
    <property type="entry name" value="TRANSMEMBRANE PROTEIN"/>
    <property type="match status" value="1"/>
</dbReference>
<comment type="caution">
    <text evidence="9">The sequence shown here is derived from an EMBL/GenBank/DDBJ whole genome shotgun (WGS) entry which is preliminary data.</text>
</comment>
<organism evidence="9 10">
    <name type="scientific">Candidatus Woykebacteria bacterium RBG_13_40_15</name>
    <dbReference type="NCBI Taxonomy" id="1802593"/>
    <lineage>
        <taxon>Bacteria</taxon>
        <taxon>Candidatus Woykeibacteriota</taxon>
    </lineage>
</organism>
<evidence type="ECO:0000256" key="8">
    <source>
        <dbReference type="SAM" id="Phobius"/>
    </source>
</evidence>
<dbReference type="InterPro" id="IPR002549">
    <property type="entry name" value="AI-2E-like"/>
</dbReference>
<dbReference type="EMBL" id="MHCP01000030">
    <property type="protein sequence ID" value="OGY22994.1"/>
    <property type="molecule type" value="Genomic_DNA"/>
</dbReference>
<comment type="subcellular location">
    <subcellularLocation>
        <location evidence="1">Cell membrane</location>
        <topology evidence="1">Multi-pass membrane protein</topology>
    </subcellularLocation>
</comment>
<name>A0A1G1W5V3_9BACT</name>
<keyword evidence="5 8" id="KW-0812">Transmembrane</keyword>
<feature type="transmembrane region" description="Helical" evidence="8">
    <location>
        <begin position="36"/>
        <end position="55"/>
    </location>
</feature>
<reference evidence="9 10" key="1">
    <citation type="journal article" date="2016" name="Nat. Commun.">
        <title>Thousands of microbial genomes shed light on interconnected biogeochemical processes in an aquifer system.</title>
        <authorList>
            <person name="Anantharaman K."/>
            <person name="Brown C.T."/>
            <person name="Hug L.A."/>
            <person name="Sharon I."/>
            <person name="Castelle C.J."/>
            <person name="Probst A.J."/>
            <person name="Thomas B.C."/>
            <person name="Singh A."/>
            <person name="Wilkins M.J."/>
            <person name="Karaoz U."/>
            <person name="Brodie E.L."/>
            <person name="Williams K.H."/>
            <person name="Hubbard S.S."/>
            <person name="Banfield J.F."/>
        </authorList>
    </citation>
    <scope>NUCLEOTIDE SEQUENCE [LARGE SCALE GENOMIC DNA]</scope>
</reference>
<accession>A0A1G1W5V3</accession>
<proteinExistence type="inferred from homology"/>
<evidence type="ECO:0000256" key="6">
    <source>
        <dbReference type="ARBA" id="ARBA00022989"/>
    </source>
</evidence>
<evidence type="ECO:0000313" key="10">
    <source>
        <dbReference type="Proteomes" id="UP000176631"/>
    </source>
</evidence>